<comment type="caution">
    <text evidence="1">The sequence shown here is derived from an EMBL/GenBank/DDBJ whole genome shotgun (WGS) entry which is preliminary data.</text>
</comment>
<accession>A0ABS3BYU7</accession>
<evidence type="ECO:0008006" key="3">
    <source>
        <dbReference type="Google" id="ProtNLM"/>
    </source>
</evidence>
<sequence length="197" mass="21676">MQKGSWMLDGQAGITRSMLEESRSSSLGSTGYDQHRGANFYLQPGVGYFLKENWALGLSGNFQIVNGKSLDRNDEVIAKGNYRGYGLGVFTRRYSPVSDKLAFYGDIRVGGYLGNSGTIDLDTSERTVHSKRKGIDASASVGLQYLVADFLGVNLQSTLIAYDFYKLTGVSYENTQRRSELNGGLFSSFQIGASFFF</sequence>
<name>A0ABS3BYU7_9BACT</name>
<dbReference type="EMBL" id="JAFKCT010000001">
    <property type="protein sequence ID" value="MBN7810027.1"/>
    <property type="molecule type" value="Genomic_DNA"/>
</dbReference>
<proteinExistence type="predicted"/>
<organism evidence="1 2">
    <name type="scientific">Algoriphagus oliviformis</name>
    <dbReference type="NCBI Taxonomy" id="2811231"/>
    <lineage>
        <taxon>Bacteria</taxon>
        <taxon>Pseudomonadati</taxon>
        <taxon>Bacteroidota</taxon>
        <taxon>Cytophagia</taxon>
        <taxon>Cytophagales</taxon>
        <taxon>Cyclobacteriaceae</taxon>
        <taxon>Algoriphagus</taxon>
    </lineage>
</organism>
<evidence type="ECO:0000313" key="1">
    <source>
        <dbReference type="EMBL" id="MBN7810027.1"/>
    </source>
</evidence>
<dbReference type="Proteomes" id="UP000664317">
    <property type="component" value="Unassembled WGS sequence"/>
</dbReference>
<dbReference type="RefSeq" id="WP_206576816.1">
    <property type="nucleotide sequence ID" value="NZ_JAFKCT010000001.1"/>
</dbReference>
<evidence type="ECO:0000313" key="2">
    <source>
        <dbReference type="Proteomes" id="UP000664317"/>
    </source>
</evidence>
<gene>
    <name evidence="1" type="ORF">J0A68_03610</name>
</gene>
<reference evidence="1 2" key="1">
    <citation type="submission" date="2021-03" db="EMBL/GenBank/DDBJ databases">
        <title>novel species isolated from a fishpond in China.</title>
        <authorList>
            <person name="Lu H."/>
            <person name="Cai Z."/>
        </authorList>
    </citation>
    <scope>NUCLEOTIDE SEQUENCE [LARGE SCALE GENOMIC DNA]</scope>
    <source>
        <strain evidence="1 2">H41</strain>
    </source>
</reference>
<keyword evidence="2" id="KW-1185">Reference proteome</keyword>
<protein>
    <recommendedName>
        <fullName evidence="3">Outer membrane protein beta-barrel domain-containing protein</fullName>
    </recommendedName>
</protein>